<accession>A0A1T4LY19</accession>
<comment type="similarity">
    <text evidence="2 6">Belongs to the transposase mutator family.</text>
</comment>
<evidence type="ECO:0000256" key="5">
    <source>
        <dbReference type="ARBA" id="ARBA00023172"/>
    </source>
</evidence>
<dbReference type="Proteomes" id="UP000189956">
    <property type="component" value="Unassembled WGS sequence"/>
</dbReference>
<evidence type="ECO:0000256" key="4">
    <source>
        <dbReference type="ARBA" id="ARBA00023125"/>
    </source>
</evidence>
<evidence type="ECO:0000256" key="2">
    <source>
        <dbReference type="ARBA" id="ARBA00010961"/>
    </source>
</evidence>
<keyword evidence="6" id="KW-0814">Transposable element</keyword>
<dbReference type="InterPro" id="IPR001207">
    <property type="entry name" value="Transposase_mutator"/>
</dbReference>
<dbReference type="PANTHER" id="PTHR33217:SF8">
    <property type="entry name" value="MUTATOR FAMILY TRANSPOSASE"/>
    <property type="match status" value="1"/>
</dbReference>
<dbReference type="RefSeq" id="WP_025839650.1">
    <property type="nucleotide sequence ID" value="NZ_FUWL01000009.1"/>
</dbReference>
<dbReference type="PROSITE" id="PS01007">
    <property type="entry name" value="TRANSPOSASE_MUTATOR"/>
    <property type="match status" value="1"/>
</dbReference>
<dbReference type="NCBIfam" id="NF033543">
    <property type="entry name" value="transpos_IS256"/>
    <property type="match status" value="1"/>
</dbReference>
<gene>
    <name evidence="7" type="ORF">SAMN02745205_01318</name>
</gene>
<keyword evidence="3 6" id="KW-0815">Transposition</keyword>
<dbReference type="PANTHER" id="PTHR33217">
    <property type="entry name" value="TRANSPOSASE FOR INSERTION SEQUENCE ELEMENT IS1081"/>
    <property type="match status" value="1"/>
</dbReference>
<evidence type="ECO:0000256" key="3">
    <source>
        <dbReference type="ARBA" id="ARBA00022578"/>
    </source>
</evidence>
<dbReference type="GO" id="GO:0004803">
    <property type="term" value="F:transposase activity"/>
    <property type="evidence" value="ECO:0007669"/>
    <property type="project" value="UniProtKB-UniRule"/>
</dbReference>
<reference evidence="7 8" key="1">
    <citation type="submission" date="2017-02" db="EMBL/GenBank/DDBJ databases">
        <authorList>
            <person name="Peterson S.W."/>
        </authorList>
    </citation>
    <scope>NUCLEOTIDE SEQUENCE [LARGE SCALE GENOMIC DNA]</scope>
    <source>
        <strain evidence="7 8">ATCC 700135</strain>
    </source>
</reference>
<dbReference type="AlphaFoldDB" id="A0A1T4LY19"/>
<dbReference type="GO" id="GO:0006313">
    <property type="term" value="P:DNA transposition"/>
    <property type="evidence" value="ECO:0007669"/>
    <property type="project" value="UniProtKB-UniRule"/>
</dbReference>
<dbReference type="GO" id="GO:0003677">
    <property type="term" value="F:DNA binding"/>
    <property type="evidence" value="ECO:0007669"/>
    <property type="project" value="UniProtKB-UniRule"/>
</dbReference>
<proteinExistence type="inferred from homology"/>
<evidence type="ECO:0000256" key="6">
    <source>
        <dbReference type="RuleBase" id="RU365089"/>
    </source>
</evidence>
<sequence length="383" mass="44450">MELTSSQKSAFISEMLSSESGINELIRVLLNTFSKQERSLFVQEHKGEQCNGFRPRRWRGYGCSFELRIPRTRSGNFQPLILGILSHQESERALLFHELYTRGLSCEDIGTVCERLYGHHYSKQQVSFLSNTSKAEIYEWLERKLSPHYLAVYIDATFAFTRREDSVSKEAYYTMLGLLPDGSREVLCVVNHPTEGALNWEVELKALKTRGVEHIDLIISDALQGIERAICSAFPQAAHQLCVVHFKRQALNAVSKRDKAQMKQELDDLFPILDTGLTPIKAFEKLCTFAERWGKNYRSLLSLSSPRNIGYFTYLRYPEEVRRMIYSTNWVERLNRNYKRTLRMRGALPSADAVVFLLGSVAREMTERTYARRLPYFQEWKIK</sequence>
<dbReference type="Pfam" id="PF00872">
    <property type="entry name" value="Transposase_mut"/>
    <property type="match status" value="1"/>
</dbReference>
<keyword evidence="4 6" id="KW-0238">DNA-binding</keyword>
<name>A0A1T4LY19_PORCN</name>
<organism evidence="7 8">
    <name type="scientific">Porphyromonas cangingivalis</name>
    <dbReference type="NCBI Taxonomy" id="36874"/>
    <lineage>
        <taxon>Bacteria</taxon>
        <taxon>Pseudomonadati</taxon>
        <taxon>Bacteroidota</taxon>
        <taxon>Bacteroidia</taxon>
        <taxon>Bacteroidales</taxon>
        <taxon>Porphyromonadaceae</taxon>
        <taxon>Porphyromonas</taxon>
    </lineage>
</organism>
<protein>
    <recommendedName>
        <fullName evidence="6">Mutator family transposase</fullName>
    </recommendedName>
</protein>
<evidence type="ECO:0000313" key="7">
    <source>
        <dbReference type="EMBL" id="SJZ59620.1"/>
    </source>
</evidence>
<evidence type="ECO:0000313" key="8">
    <source>
        <dbReference type="Proteomes" id="UP000189956"/>
    </source>
</evidence>
<comment type="function">
    <text evidence="1 6">Required for the transposition of the insertion element.</text>
</comment>
<evidence type="ECO:0000256" key="1">
    <source>
        <dbReference type="ARBA" id="ARBA00002190"/>
    </source>
</evidence>
<keyword evidence="5 6" id="KW-0233">DNA recombination</keyword>
<dbReference type="EMBL" id="FUWL01000009">
    <property type="protein sequence ID" value="SJZ59620.1"/>
    <property type="molecule type" value="Genomic_DNA"/>
</dbReference>